<dbReference type="SUPFAM" id="SSF48452">
    <property type="entry name" value="TPR-like"/>
    <property type="match status" value="1"/>
</dbReference>
<dbReference type="Proteomes" id="UP000236527">
    <property type="component" value="Unassembled WGS sequence"/>
</dbReference>
<name>A0A2H6LK04_9NOSO</name>
<dbReference type="InterPro" id="IPR011990">
    <property type="entry name" value="TPR-like_helical_dom_sf"/>
</dbReference>
<evidence type="ECO:0000313" key="2">
    <source>
        <dbReference type="Proteomes" id="UP000236527"/>
    </source>
</evidence>
<sequence>MHQLGILYANKGEVDEAIALFHQSLEIFERIGDVQGKAMTLWWLGHLAEQQGEYTKAISYLQPALEILQRLKSPDAEGVRVSLERVMGNS</sequence>
<protein>
    <submittedName>
        <fullName evidence="1">NB-ARC domain-containing protein</fullName>
    </submittedName>
</protein>
<dbReference type="Gene3D" id="1.25.40.10">
    <property type="entry name" value="Tetratricopeptide repeat domain"/>
    <property type="match status" value="1"/>
</dbReference>
<dbReference type="Pfam" id="PF13374">
    <property type="entry name" value="TPR_10"/>
    <property type="match status" value="1"/>
</dbReference>
<dbReference type="RefSeq" id="WP_245894921.1">
    <property type="nucleotide sequence ID" value="NZ_DF978431.1"/>
</dbReference>
<proteinExistence type="predicted"/>
<accession>A0A2H6LK04</accession>
<keyword evidence="2" id="KW-1185">Reference proteome</keyword>
<evidence type="ECO:0000313" key="1">
    <source>
        <dbReference type="EMBL" id="GBE93551.1"/>
    </source>
</evidence>
<dbReference type="EMBL" id="BDGE01000059">
    <property type="protein sequence ID" value="GBE93551.1"/>
    <property type="molecule type" value="Genomic_DNA"/>
</dbReference>
<reference evidence="2" key="1">
    <citation type="journal article" date="2018" name="Genome Announc.">
        <title>Draft Genome Sequence of the Nitrogen-Fixing and Hormogonia-Inducing Cyanobacterium Nostoc cycadae Strain WK-1, Isolated from the Coralloid Roots of Cycas revoluta.</title>
        <authorList>
            <person name="Kanesaki Y."/>
            <person name="Hirose M."/>
            <person name="Hirose Y."/>
            <person name="Fujisawa T."/>
            <person name="Nakamura Y."/>
            <person name="Watanabe S."/>
            <person name="Matsunaga S."/>
            <person name="Uchida H."/>
            <person name="Murakami A."/>
        </authorList>
    </citation>
    <scope>NUCLEOTIDE SEQUENCE [LARGE SCALE GENOMIC DNA]</scope>
    <source>
        <strain evidence="2">WK-1</strain>
    </source>
</reference>
<dbReference type="AlphaFoldDB" id="A0A2H6LK04"/>
<organism evidence="1 2">
    <name type="scientific">Nostoc cycadae WK-1</name>
    <dbReference type="NCBI Taxonomy" id="1861711"/>
    <lineage>
        <taxon>Bacteria</taxon>
        <taxon>Bacillati</taxon>
        <taxon>Cyanobacteriota</taxon>
        <taxon>Cyanophyceae</taxon>
        <taxon>Nostocales</taxon>
        <taxon>Nostocaceae</taxon>
        <taxon>Nostoc</taxon>
    </lineage>
</organism>
<comment type="caution">
    <text evidence="1">The sequence shown here is derived from an EMBL/GenBank/DDBJ whole genome shotgun (WGS) entry which is preliminary data.</text>
</comment>
<gene>
    <name evidence="1" type="ORF">NCWK1_3314</name>
</gene>
<dbReference type="Pfam" id="PF13424">
    <property type="entry name" value="TPR_12"/>
    <property type="match status" value="1"/>
</dbReference>